<keyword evidence="4" id="KW-0460">Magnesium</keyword>
<keyword evidence="1" id="KW-0432">Leucine biosynthesis</keyword>
<sequence length="360" mass="38530">MYPLDKVVSKRIVVLPGDGTGPEVCGEAVRVLKAVAERFGHHFVFEYHLLGAEALEATGRSLPAATLDACHQADAVLLGPIGDARHDHNAADTHPEQALRALHQSLGSYGSMRPVTAHAQLLAHSPLRPDHVAGTDILIVQERSRGEDASDPAVMERMARRAFRAARARRRQLTLVDNPNGLEASSRWREVVQELAGGYPDVAVSYLLAQDAAMQLLRNPRQFDVILADSLVGDMLTGEAAVMTGTQGLLPSASVGDGVALFEPLHGPNPQARGRGTADPLAAVLAAALMLDYFALPDEARAVRAAVAHALHEEVLTPDLNATTPYTTEQVGGFIAYGVLDLMDCYLHRSNVAYGKSTII</sequence>
<keyword evidence="3" id="KW-0479">Metal-binding</keyword>
<dbReference type="Proteomes" id="UP000597617">
    <property type="component" value="Unassembled WGS sequence"/>
</dbReference>
<dbReference type="Gene3D" id="3.40.718.10">
    <property type="entry name" value="Isopropylmalate Dehydrogenase"/>
    <property type="match status" value="1"/>
</dbReference>
<evidence type="ECO:0000256" key="2">
    <source>
        <dbReference type="ARBA" id="ARBA00022605"/>
    </source>
</evidence>
<keyword evidence="6" id="KW-0520">NAD</keyword>
<evidence type="ECO:0000313" key="10">
    <source>
        <dbReference type="Proteomes" id="UP000597617"/>
    </source>
</evidence>
<dbReference type="InterPro" id="IPR004429">
    <property type="entry name" value="Isopropylmalate_DH"/>
</dbReference>
<protein>
    <submittedName>
        <fullName evidence="9">3-isopropylmalate dehydrogenase</fullName>
    </submittedName>
</protein>
<gene>
    <name evidence="9" type="ORF">I2I05_12805</name>
</gene>
<evidence type="ECO:0000256" key="5">
    <source>
        <dbReference type="ARBA" id="ARBA00023002"/>
    </source>
</evidence>
<dbReference type="InterPro" id="IPR024084">
    <property type="entry name" value="IsoPropMal-DH-like_dom"/>
</dbReference>
<evidence type="ECO:0000256" key="4">
    <source>
        <dbReference type="ARBA" id="ARBA00022842"/>
    </source>
</evidence>
<keyword evidence="7" id="KW-0100">Branched-chain amino acid biosynthesis</keyword>
<proteinExistence type="predicted"/>
<organism evidence="9 10">
    <name type="scientific">Hymenobacter jeongseonensis</name>
    <dbReference type="NCBI Taxonomy" id="2791027"/>
    <lineage>
        <taxon>Bacteria</taxon>
        <taxon>Pseudomonadati</taxon>
        <taxon>Bacteroidota</taxon>
        <taxon>Cytophagia</taxon>
        <taxon>Cytophagales</taxon>
        <taxon>Hymenobacteraceae</taxon>
        <taxon>Hymenobacter</taxon>
    </lineage>
</organism>
<keyword evidence="10" id="KW-1185">Reference proteome</keyword>
<comment type="caution">
    <text evidence="9">The sequence shown here is derived from an EMBL/GenBank/DDBJ whole genome shotgun (WGS) entry which is preliminary data.</text>
</comment>
<dbReference type="EMBL" id="JADQDQ010000005">
    <property type="protein sequence ID" value="MBF9238277.1"/>
    <property type="molecule type" value="Genomic_DNA"/>
</dbReference>
<dbReference type="PANTHER" id="PTHR42979:SF1">
    <property type="entry name" value="3-ISOPROPYLMALATE DEHYDROGENASE"/>
    <property type="match status" value="1"/>
</dbReference>
<feature type="domain" description="Isopropylmalate dehydrogenase-like" evidence="8">
    <location>
        <begin position="11"/>
        <end position="335"/>
    </location>
</feature>
<dbReference type="SUPFAM" id="SSF53659">
    <property type="entry name" value="Isocitrate/Isopropylmalate dehydrogenase-like"/>
    <property type="match status" value="1"/>
</dbReference>
<name>A0ABS0IIS7_9BACT</name>
<evidence type="ECO:0000256" key="3">
    <source>
        <dbReference type="ARBA" id="ARBA00022723"/>
    </source>
</evidence>
<keyword evidence="2" id="KW-0028">Amino-acid biosynthesis</keyword>
<evidence type="ECO:0000313" key="9">
    <source>
        <dbReference type="EMBL" id="MBF9238277.1"/>
    </source>
</evidence>
<evidence type="ECO:0000256" key="1">
    <source>
        <dbReference type="ARBA" id="ARBA00022430"/>
    </source>
</evidence>
<dbReference type="RefSeq" id="WP_196282647.1">
    <property type="nucleotide sequence ID" value="NZ_JADQDQ010000005.1"/>
</dbReference>
<accession>A0ABS0IIS7</accession>
<dbReference type="Pfam" id="PF00180">
    <property type="entry name" value="Iso_dh"/>
    <property type="match status" value="2"/>
</dbReference>
<reference evidence="9 10" key="1">
    <citation type="submission" date="2020-11" db="EMBL/GenBank/DDBJ databases">
        <authorList>
            <person name="Kim M.K."/>
        </authorList>
    </citation>
    <scope>NUCLEOTIDE SEQUENCE [LARGE SCALE GENOMIC DNA]</scope>
    <source>
        <strain evidence="9 10">BT683</strain>
    </source>
</reference>
<keyword evidence="5" id="KW-0560">Oxidoreductase</keyword>
<dbReference type="SMART" id="SM01329">
    <property type="entry name" value="Iso_dh"/>
    <property type="match status" value="1"/>
</dbReference>
<dbReference type="PANTHER" id="PTHR42979">
    <property type="entry name" value="3-ISOPROPYLMALATE DEHYDROGENASE"/>
    <property type="match status" value="1"/>
</dbReference>
<evidence type="ECO:0000259" key="8">
    <source>
        <dbReference type="SMART" id="SM01329"/>
    </source>
</evidence>
<evidence type="ECO:0000256" key="6">
    <source>
        <dbReference type="ARBA" id="ARBA00023027"/>
    </source>
</evidence>
<evidence type="ECO:0000256" key="7">
    <source>
        <dbReference type="ARBA" id="ARBA00023304"/>
    </source>
</evidence>